<dbReference type="EMBL" id="MCFK01009479">
    <property type="protein sequence ID" value="RKF54813.1"/>
    <property type="molecule type" value="Genomic_DNA"/>
</dbReference>
<dbReference type="SMART" id="SM00360">
    <property type="entry name" value="RRM"/>
    <property type="match status" value="2"/>
</dbReference>
<dbReference type="InterPro" id="IPR000504">
    <property type="entry name" value="RRM_dom"/>
</dbReference>
<evidence type="ECO:0000313" key="7">
    <source>
        <dbReference type="Proteomes" id="UP000286134"/>
    </source>
</evidence>
<proteinExistence type="predicted"/>
<name>A0A420HBQ5_9PEZI</name>
<feature type="domain" description="RRM" evidence="5">
    <location>
        <begin position="121"/>
        <end position="198"/>
    </location>
</feature>
<dbReference type="Proteomes" id="UP000286134">
    <property type="component" value="Unassembled WGS sequence"/>
</dbReference>
<reference evidence="6 7" key="1">
    <citation type="journal article" date="2018" name="BMC Genomics">
        <title>Comparative genome analyses reveal sequence features reflecting distinct modes of host-adaptation between dicot and monocot powdery mildew.</title>
        <authorList>
            <person name="Wu Y."/>
            <person name="Ma X."/>
            <person name="Pan Z."/>
            <person name="Kale S.D."/>
            <person name="Song Y."/>
            <person name="King H."/>
            <person name="Zhang Q."/>
            <person name="Presley C."/>
            <person name="Deng X."/>
            <person name="Wei C.I."/>
            <person name="Xiao S."/>
        </authorList>
    </citation>
    <scope>NUCLEOTIDE SEQUENCE [LARGE SCALE GENOMIC DNA]</scope>
    <source>
        <strain evidence="6">UMSG2</strain>
    </source>
</reference>
<sequence>MLRLIFDGVFILKGNSSLTILNMFQIRRAVLRAATTAPSILNTRPINKTSPLLSLIKSQVSPSINDTGRFSSDYAGEGRRVFEHGLESLQNNDRSNFRNSRDSSFSRDRPFSAPSDLTPNPSIYVGNLVFHVTEDDLKKEFSSFGPIKNAIIAVDARGLSKGFGYVEFESTEQAQAAIEARNQMVFEGRRLIVNYQAKTRRPTKENPPSKTLFVGNIAFEMTDVELNNLFREVRNCTDIRVAVDRRTGQPRGFAHAEFVTVEDATAAKEMLADREIHGRKLRLDYSTGPSRTNI</sequence>
<evidence type="ECO:0000313" key="6">
    <source>
        <dbReference type="EMBL" id="RKF54813.1"/>
    </source>
</evidence>
<organism evidence="6 7">
    <name type="scientific">Erysiphe neolycopersici</name>
    <dbReference type="NCBI Taxonomy" id="212602"/>
    <lineage>
        <taxon>Eukaryota</taxon>
        <taxon>Fungi</taxon>
        <taxon>Dikarya</taxon>
        <taxon>Ascomycota</taxon>
        <taxon>Pezizomycotina</taxon>
        <taxon>Leotiomycetes</taxon>
        <taxon>Erysiphales</taxon>
        <taxon>Erysiphaceae</taxon>
        <taxon>Erysiphe</taxon>
    </lineage>
</organism>
<dbReference type="CDD" id="cd00590">
    <property type="entry name" value="RRM_SF"/>
    <property type="match status" value="1"/>
</dbReference>
<keyword evidence="7" id="KW-1185">Reference proteome</keyword>
<gene>
    <name evidence="6" type="ORF">OnM2_094019</name>
</gene>
<evidence type="ECO:0000256" key="2">
    <source>
        <dbReference type="ARBA" id="ARBA00022884"/>
    </source>
</evidence>
<dbReference type="InterPro" id="IPR012677">
    <property type="entry name" value="Nucleotide-bd_a/b_plait_sf"/>
</dbReference>
<accession>A0A420HBQ5</accession>
<keyword evidence="1" id="KW-0677">Repeat</keyword>
<feature type="domain" description="RRM" evidence="5">
    <location>
        <begin position="210"/>
        <end position="288"/>
    </location>
</feature>
<dbReference type="SUPFAM" id="SSF54928">
    <property type="entry name" value="RNA-binding domain, RBD"/>
    <property type="match status" value="2"/>
</dbReference>
<dbReference type="PANTHER" id="PTHR23236">
    <property type="entry name" value="EUKARYOTIC TRANSLATION INITIATION FACTOR 4B/4H"/>
    <property type="match status" value="1"/>
</dbReference>
<dbReference type="GO" id="GO:0003723">
    <property type="term" value="F:RNA binding"/>
    <property type="evidence" value="ECO:0007669"/>
    <property type="project" value="UniProtKB-UniRule"/>
</dbReference>
<feature type="region of interest" description="Disordered" evidence="4">
    <location>
        <begin position="91"/>
        <end position="118"/>
    </location>
</feature>
<comment type="caution">
    <text evidence="6">The sequence shown here is derived from an EMBL/GenBank/DDBJ whole genome shotgun (WGS) entry which is preliminary data.</text>
</comment>
<dbReference type="AlphaFoldDB" id="A0A420HBQ5"/>
<evidence type="ECO:0000256" key="4">
    <source>
        <dbReference type="SAM" id="MobiDB-lite"/>
    </source>
</evidence>
<protein>
    <submittedName>
        <fullName evidence="6">Nucleolin</fullName>
    </submittedName>
</protein>
<dbReference type="Pfam" id="PF00076">
    <property type="entry name" value="RRM_1"/>
    <property type="match status" value="2"/>
</dbReference>
<evidence type="ECO:0000256" key="3">
    <source>
        <dbReference type="PROSITE-ProRule" id="PRU00176"/>
    </source>
</evidence>
<feature type="compositionally biased region" description="Basic and acidic residues" evidence="4">
    <location>
        <begin position="95"/>
        <end position="110"/>
    </location>
</feature>
<evidence type="ECO:0000259" key="5">
    <source>
        <dbReference type="PROSITE" id="PS50102"/>
    </source>
</evidence>
<dbReference type="InterPro" id="IPR035979">
    <property type="entry name" value="RBD_domain_sf"/>
</dbReference>
<dbReference type="PROSITE" id="PS50102">
    <property type="entry name" value="RRM"/>
    <property type="match status" value="2"/>
</dbReference>
<dbReference type="STRING" id="212602.A0A420HBQ5"/>
<dbReference type="OrthoDB" id="6730379at2759"/>
<keyword evidence="2 3" id="KW-0694">RNA-binding</keyword>
<dbReference type="PANTHER" id="PTHR23236:SF119">
    <property type="entry name" value="NUCLEAR RNA-BINDING PROTEIN SART-3"/>
    <property type="match status" value="1"/>
</dbReference>
<dbReference type="Gene3D" id="3.30.70.330">
    <property type="match status" value="2"/>
</dbReference>
<evidence type="ECO:0000256" key="1">
    <source>
        <dbReference type="ARBA" id="ARBA00022737"/>
    </source>
</evidence>